<dbReference type="EMBL" id="CAEZSI010000073">
    <property type="protein sequence ID" value="CAB4540561.1"/>
    <property type="molecule type" value="Genomic_DNA"/>
</dbReference>
<accession>A0A6J6BNB5</accession>
<evidence type="ECO:0000256" key="1">
    <source>
        <dbReference type="SAM" id="MobiDB-lite"/>
    </source>
</evidence>
<reference evidence="2" key="1">
    <citation type="submission" date="2020-05" db="EMBL/GenBank/DDBJ databases">
        <authorList>
            <person name="Chiriac C."/>
            <person name="Salcher M."/>
            <person name="Ghai R."/>
            <person name="Kavagutti S V."/>
        </authorList>
    </citation>
    <scope>NUCLEOTIDE SEQUENCE</scope>
</reference>
<evidence type="ECO:0000313" key="2">
    <source>
        <dbReference type="EMBL" id="CAB4540561.1"/>
    </source>
</evidence>
<sequence>MLMAVTDLPDPDSPTRPTTSPGLSVKDAPLIA</sequence>
<gene>
    <name evidence="2" type="ORF">UFOPK1412_00630</name>
</gene>
<protein>
    <submittedName>
        <fullName evidence="2">Unannotated protein</fullName>
    </submittedName>
</protein>
<dbReference type="AlphaFoldDB" id="A0A6J6BNB5"/>
<feature type="region of interest" description="Disordered" evidence="1">
    <location>
        <begin position="1"/>
        <end position="32"/>
    </location>
</feature>
<proteinExistence type="predicted"/>
<name>A0A6J6BNB5_9ZZZZ</name>
<organism evidence="2">
    <name type="scientific">freshwater metagenome</name>
    <dbReference type="NCBI Taxonomy" id="449393"/>
    <lineage>
        <taxon>unclassified sequences</taxon>
        <taxon>metagenomes</taxon>
        <taxon>ecological metagenomes</taxon>
    </lineage>
</organism>